<proteinExistence type="predicted"/>
<gene>
    <name evidence="2" type="ORF">BN1051_00528</name>
</gene>
<feature type="compositionally biased region" description="Pro residues" evidence="1">
    <location>
        <begin position="1"/>
        <end position="10"/>
    </location>
</feature>
<evidence type="ECO:0000256" key="1">
    <source>
        <dbReference type="SAM" id="MobiDB-lite"/>
    </source>
</evidence>
<accession>A0A078MP89</accession>
<reference evidence="2" key="1">
    <citation type="submission" date="2014-07" db="EMBL/GenBank/DDBJ databases">
        <authorList>
            <person name="Urmite Genomes Urmite Genomes"/>
        </authorList>
    </citation>
    <scope>NUCLEOTIDE SEQUENCE</scope>
    <source>
        <strain evidence="2">11W110_air</strain>
    </source>
</reference>
<dbReference type="PATRIC" id="fig|1461584.3.peg.517"/>
<dbReference type="PANTHER" id="PTHR36456:SF1">
    <property type="entry name" value="UPF0232 PROTEIN SCO3875"/>
    <property type="match status" value="1"/>
</dbReference>
<dbReference type="AlphaFoldDB" id="A0A078MP89"/>
<evidence type="ECO:0008006" key="3">
    <source>
        <dbReference type="Google" id="ProtNLM"/>
    </source>
</evidence>
<dbReference type="PANTHER" id="PTHR36456">
    <property type="entry name" value="UPF0232 PROTEIN SCO3875"/>
    <property type="match status" value="1"/>
</dbReference>
<feature type="region of interest" description="Disordered" evidence="1">
    <location>
        <begin position="1"/>
        <end position="75"/>
    </location>
</feature>
<dbReference type="EMBL" id="LN483070">
    <property type="protein sequence ID" value="CEA07212.1"/>
    <property type="molecule type" value="Genomic_DNA"/>
</dbReference>
<feature type="compositionally biased region" description="Basic residues" evidence="1">
    <location>
        <begin position="54"/>
        <end position="66"/>
    </location>
</feature>
<dbReference type="Pfam" id="PF05258">
    <property type="entry name" value="DciA"/>
    <property type="match status" value="1"/>
</dbReference>
<evidence type="ECO:0000313" key="2">
    <source>
        <dbReference type="EMBL" id="CEA07212.1"/>
    </source>
</evidence>
<sequence>MSPSAEPPEPGTGLPGKPGKPGERDAEPLGPDAAQAQLNRMRDAARARGEHRTAGPRRKGAPRRRQPFVPGEYVGRDPQGLGSVFSRFVSERGWNSPVAVGSVISRWDELVGREVAAHCRPETFSDTTLQVRCDSTAWATQLRLLRSALIARFDEALGAGVVTHIQVLGPAAPNWRKGARSVKGRGPRDTYG</sequence>
<name>A0A078MP89_9MICC</name>
<feature type="compositionally biased region" description="Basic and acidic residues" evidence="1">
    <location>
        <begin position="40"/>
        <end position="53"/>
    </location>
</feature>
<organism evidence="2">
    <name type="scientific">Arthrobacter saudimassiliensis</name>
    <dbReference type="NCBI Taxonomy" id="1461584"/>
    <lineage>
        <taxon>Bacteria</taxon>
        <taxon>Bacillati</taxon>
        <taxon>Actinomycetota</taxon>
        <taxon>Actinomycetes</taxon>
        <taxon>Micrococcales</taxon>
        <taxon>Micrococcaceae</taxon>
        <taxon>Arthrobacter</taxon>
    </lineage>
</organism>
<protein>
    <recommendedName>
        <fullName evidence="3">RNA-binding protein</fullName>
    </recommendedName>
</protein>
<dbReference type="InterPro" id="IPR007922">
    <property type="entry name" value="DciA-like"/>
</dbReference>